<dbReference type="CDD" id="cd04690">
    <property type="entry name" value="NUDIX_Hydrolase"/>
    <property type="match status" value="1"/>
</dbReference>
<dbReference type="PROSITE" id="PS51462">
    <property type="entry name" value="NUDIX"/>
    <property type="match status" value="1"/>
</dbReference>
<keyword evidence="6" id="KW-1185">Reference proteome</keyword>
<evidence type="ECO:0000256" key="3">
    <source>
        <dbReference type="RuleBase" id="RU003476"/>
    </source>
</evidence>
<feature type="domain" description="Nudix hydrolase" evidence="4">
    <location>
        <begin position="4"/>
        <end position="134"/>
    </location>
</feature>
<keyword evidence="2 3" id="KW-0378">Hydrolase</keyword>
<dbReference type="InterPro" id="IPR020476">
    <property type="entry name" value="Nudix_hydrolase"/>
</dbReference>
<name>A0ABY1B021_9PSED</name>
<protein>
    <submittedName>
        <fullName evidence="5">8-oxo-dGTP pyrophosphatase MutT, NUDIX family</fullName>
    </submittedName>
</protein>
<proteinExistence type="inferred from homology"/>
<evidence type="ECO:0000256" key="1">
    <source>
        <dbReference type="ARBA" id="ARBA00001946"/>
    </source>
</evidence>
<reference evidence="5 6" key="1">
    <citation type="submission" date="2016-10" db="EMBL/GenBank/DDBJ databases">
        <authorList>
            <person name="Varghese N."/>
            <person name="Submissions S."/>
        </authorList>
    </citation>
    <scope>NUCLEOTIDE SEQUENCE [LARGE SCALE GENOMIC DNA]</scope>
    <source>
        <strain evidence="5 6">CIP 109853</strain>
    </source>
</reference>
<dbReference type="PROSITE" id="PS00893">
    <property type="entry name" value="NUDIX_BOX"/>
    <property type="match status" value="1"/>
</dbReference>
<dbReference type="RefSeq" id="WP_069517082.1">
    <property type="nucleotide sequence ID" value="NZ_FOFP01000001.1"/>
</dbReference>
<dbReference type="PANTHER" id="PTHR43046:SF2">
    <property type="entry name" value="8-OXO-DGTP DIPHOSPHATASE-RELATED"/>
    <property type="match status" value="1"/>
</dbReference>
<accession>A0ABY1B021</accession>
<dbReference type="EMBL" id="FOFP01000001">
    <property type="protein sequence ID" value="SEP61214.1"/>
    <property type="molecule type" value="Genomic_DNA"/>
</dbReference>
<gene>
    <name evidence="5" type="ORF">SAMN05216600_10183</name>
</gene>
<evidence type="ECO:0000313" key="6">
    <source>
        <dbReference type="Proteomes" id="UP000198512"/>
    </source>
</evidence>
<dbReference type="SUPFAM" id="SSF55811">
    <property type="entry name" value="Nudix"/>
    <property type="match status" value="1"/>
</dbReference>
<dbReference type="PANTHER" id="PTHR43046">
    <property type="entry name" value="GDP-MANNOSE MANNOSYL HYDROLASE"/>
    <property type="match status" value="1"/>
</dbReference>
<dbReference type="Pfam" id="PF00293">
    <property type="entry name" value="NUDIX"/>
    <property type="match status" value="1"/>
</dbReference>
<dbReference type="InterPro" id="IPR015797">
    <property type="entry name" value="NUDIX_hydrolase-like_dom_sf"/>
</dbReference>
<comment type="similarity">
    <text evidence="3">Belongs to the Nudix hydrolase family.</text>
</comment>
<comment type="cofactor">
    <cofactor evidence="1">
        <name>Mg(2+)</name>
        <dbReference type="ChEBI" id="CHEBI:18420"/>
    </cofactor>
</comment>
<dbReference type="PRINTS" id="PR00502">
    <property type="entry name" value="NUDIXFAMILY"/>
</dbReference>
<dbReference type="Gene3D" id="3.90.79.10">
    <property type="entry name" value="Nucleoside Triphosphate Pyrophosphohydrolase"/>
    <property type="match status" value="1"/>
</dbReference>
<dbReference type="InterPro" id="IPR000086">
    <property type="entry name" value="NUDIX_hydrolase_dom"/>
</dbReference>
<dbReference type="Proteomes" id="UP000198512">
    <property type="component" value="Unassembled WGS sequence"/>
</dbReference>
<evidence type="ECO:0000313" key="5">
    <source>
        <dbReference type="EMBL" id="SEP61214.1"/>
    </source>
</evidence>
<comment type="caution">
    <text evidence="5">The sequence shown here is derived from an EMBL/GenBank/DDBJ whole genome shotgun (WGS) entry which is preliminary data.</text>
</comment>
<dbReference type="InterPro" id="IPR020084">
    <property type="entry name" value="NUDIX_hydrolase_CS"/>
</dbReference>
<sequence length="139" mass="14918">MAVSQTLCIAAICLHDADGRLLLVRKRGTQALILPGGKIEAGESAQAALLRELDEELGLHLPLSALQPLGRFRAPAANEPDTWIDAQVFQARLEPMAEVAPAAELDALHWLVVGAPLPAETAPLLRDQVLPALGFYSHY</sequence>
<organism evidence="5 6">
    <name type="scientific">Pseudomonas cuatrocienegasensis</name>
    <dbReference type="NCBI Taxonomy" id="543360"/>
    <lineage>
        <taxon>Bacteria</taxon>
        <taxon>Pseudomonadati</taxon>
        <taxon>Pseudomonadota</taxon>
        <taxon>Gammaproteobacteria</taxon>
        <taxon>Pseudomonadales</taxon>
        <taxon>Pseudomonadaceae</taxon>
        <taxon>Pseudomonas</taxon>
    </lineage>
</organism>
<evidence type="ECO:0000259" key="4">
    <source>
        <dbReference type="PROSITE" id="PS51462"/>
    </source>
</evidence>
<evidence type="ECO:0000256" key="2">
    <source>
        <dbReference type="ARBA" id="ARBA00022801"/>
    </source>
</evidence>